<dbReference type="AlphaFoldDB" id="A0A2G9TUY6"/>
<dbReference type="InterPro" id="IPR002401">
    <property type="entry name" value="Cyt_P450_E_grp-I"/>
</dbReference>
<keyword evidence="4" id="KW-0560">Oxidoreductase</keyword>
<name>A0A2G9TUY6_TELCI</name>
<dbReference type="GO" id="GO:0006805">
    <property type="term" value="P:xenobiotic metabolic process"/>
    <property type="evidence" value="ECO:0007669"/>
    <property type="project" value="TreeGrafter"/>
</dbReference>
<evidence type="ECO:0000256" key="1">
    <source>
        <dbReference type="ARBA" id="ARBA00010617"/>
    </source>
</evidence>
<evidence type="ECO:0000256" key="3">
    <source>
        <dbReference type="ARBA" id="ARBA00023004"/>
    </source>
</evidence>
<reference evidence="7 8" key="1">
    <citation type="submission" date="2015-09" db="EMBL/GenBank/DDBJ databases">
        <title>Draft genome of the parasitic nematode Teladorsagia circumcincta isolate WARC Sus (inbred).</title>
        <authorList>
            <person name="Mitreva M."/>
        </authorList>
    </citation>
    <scope>NUCLEOTIDE SEQUENCE [LARGE SCALE GENOMIC DNA]</scope>
    <source>
        <strain evidence="7 8">S</strain>
    </source>
</reference>
<proteinExistence type="inferred from homology"/>
<keyword evidence="3" id="KW-0408">Iron</keyword>
<dbReference type="PANTHER" id="PTHR24300">
    <property type="entry name" value="CYTOCHROME P450 508A4-RELATED"/>
    <property type="match status" value="1"/>
</dbReference>
<dbReference type="GO" id="GO:0020037">
    <property type="term" value="F:heme binding"/>
    <property type="evidence" value="ECO:0007669"/>
    <property type="project" value="InterPro"/>
</dbReference>
<dbReference type="GO" id="GO:0005506">
    <property type="term" value="F:iron ion binding"/>
    <property type="evidence" value="ECO:0007669"/>
    <property type="project" value="InterPro"/>
</dbReference>
<sequence length="118" mass="13641">MKDFRTVNRLKYIPLLPHGFDEQQDSEHAREQAARQSGPTPLPLLGNLLTILANEPGYDAFEMWRKKYGPVYTYWIGILPFVVVADYKTMKETFVKDGDAYAGKFTIKEVTRDYRGPH</sequence>
<feature type="transmembrane region" description="Helical" evidence="6">
    <location>
        <begin position="71"/>
        <end position="87"/>
    </location>
</feature>
<evidence type="ECO:0000313" key="8">
    <source>
        <dbReference type="Proteomes" id="UP000230423"/>
    </source>
</evidence>
<dbReference type="PANTHER" id="PTHR24300:SF375">
    <property type="entry name" value="CYTOCHROME P450 FAMILY"/>
    <property type="match status" value="1"/>
</dbReference>
<keyword evidence="6" id="KW-0812">Transmembrane</keyword>
<dbReference type="OrthoDB" id="5857440at2759"/>
<dbReference type="Gene3D" id="1.10.630.10">
    <property type="entry name" value="Cytochrome P450"/>
    <property type="match status" value="1"/>
</dbReference>
<dbReference type="GO" id="GO:0006082">
    <property type="term" value="P:organic acid metabolic process"/>
    <property type="evidence" value="ECO:0007669"/>
    <property type="project" value="TreeGrafter"/>
</dbReference>
<evidence type="ECO:0000313" key="7">
    <source>
        <dbReference type="EMBL" id="PIO61070.1"/>
    </source>
</evidence>
<dbReference type="GO" id="GO:0016712">
    <property type="term" value="F:oxidoreductase activity, acting on paired donors, with incorporation or reduction of molecular oxygen, reduced flavin or flavoprotein as one donor, and incorporation of one atom of oxygen"/>
    <property type="evidence" value="ECO:0007669"/>
    <property type="project" value="TreeGrafter"/>
</dbReference>
<organism evidence="7 8">
    <name type="scientific">Teladorsagia circumcincta</name>
    <name type="common">Brown stomach worm</name>
    <name type="synonym">Ostertagia circumcincta</name>
    <dbReference type="NCBI Taxonomy" id="45464"/>
    <lineage>
        <taxon>Eukaryota</taxon>
        <taxon>Metazoa</taxon>
        <taxon>Ecdysozoa</taxon>
        <taxon>Nematoda</taxon>
        <taxon>Chromadorea</taxon>
        <taxon>Rhabditida</taxon>
        <taxon>Rhabditina</taxon>
        <taxon>Rhabditomorpha</taxon>
        <taxon>Strongyloidea</taxon>
        <taxon>Trichostrongylidae</taxon>
        <taxon>Teladorsagia</taxon>
    </lineage>
</organism>
<evidence type="ECO:0008006" key="9">
    <source>
        <dbReference type="Google" id="ProtNLM"/>
    </source>
</evidence>
<dbReference type="InterPro" id="IPR036396">
    <property type="entry name" value="Cyt_P450_sf"/>
</dbReference>
<feature type="region of interest" description="Disordered" evidence="5">
    <location>
        <begin position="19"/>
        <end position="40"/>
    </location>
</feature>
<dbReference type="GO" id="GO:0005737">
    <property type="term" value="C:cytoplasm"/>
    <property type="evidence" value="ECO:0007669"/>
    <property type="project" value="TreeGrafter"/>
</dbReference>
<keyword evidence="6" id="KW-1133">Transmembrane helix</keyword>
<protein>
    <recommendedName>
        <fullName evidence="9">Cytochrome P450</fullName>
    </recommendedName>
</protein>
<keyword evidence="4" id="KW-0503">Monooxygenase</keyword>
<dbReference type="InterPro" id="IPR001128">
    <property type="entry name" value="Cyt_P450"/>
</dbReference>
<evidence type="ECO:0000256" key="5">
    <source>
        <dbReference type="SAM" id="MobiDB-lite"/>
    </source>
</evidence>
<evidence type="ECO:0000256" key="2">
    <source>
        <dbReference type="ARBA" id="ARBA00022723"/>
    </source>
</evidence>
<dbReference type="PRINTS" id="PR00463">
    <property type="entry name" value="EP450I"/>
</dbReference>
<dbReference type="InterPro" id="IPR050182">
    <property type="entry name" value="Cytochrome_P450_fam2"/>
</dbReference>
<accession>A0A2G9TUY6</accession>
<keyword evidence="8" id="KW-1185">Reference proteome</keyword>
<dbReference type="EMBL" id="KZ354262">
    <property type="protein sequence ID" value="PIO61070.1"/>
    <property type="molecule type" value="Genomic_DNA"/>
</dbReference>
<evidence type="ECO:0000256" key="4">
    <source>
        <dbReference type="ARBA" id="ARBA00023033"/>
    </source>
</evidence>
<dbReference type="Pfam" id="PF00067">
    <property type="entry name" value="p450"/>
    <property type="match status" value="1"/>
</dbReference>
<dbReference type="SUPFAM" id="SSF48264">
    <property type="entry name" value="Cytochrome P450"/>
    <property type="match status" value="1"/>
</dbReference>
<feature type="compositionally biased region" description="Basic and acidic residues" evidence="5">
    <location>
        <begin position="19"/>
        <end position="33"/>
    </location>
</feature>
<evidence type="ECO:0000256" key="6">
    <source>
        <dbReference type="SAM" id="Phobius"/>
    </source>
</evidence>
<gene>
    <name evidence="7" type="ORF">TELCIR_17415</name>
</gene>
<dbReference type="Proteomes" id="UP000230423">
    <property type="component" value="Unassembled WGS sequence"/>
</dbReference>
<comment type="similarity">
    <text evidence="1">Belongs to the cytochrome P450 family.</text>
</comment>
<keyword evidence="2" id="KW-0479">Metal-binding</keyword>
<keyword evidence="6" id="KW-0472">Membrane</keyword>